<protein>
    <submittedName>
        <fullName evidence="2">Uncharacterized protein</fullName>
    </submittedName>
</protein>
<dbReference type="GeneID" id="81603364"/>
<sequence length="104" mass="11948">MTCVLTDEKFQAMESSIAYVVSAVTATAAEYSRRSLQWNHDIRIECLCWAILYLGLRLRPKVLKLPAEESEDEVLPRKQQRNFNLIAWSSSFLITVARVLAVHH</sequence>
<reference evidence="2" key="1">
    <citation type="submission" date="2022-12" db="EMBL/GenBank/DDBJ databases">
        <authorList>
            <person name="Petersen C."/>
        </authorList>
    </citation>
    <scope>NUCLEOTIDE SEQUENCE</scope>
    <source>
        <strain evidence="2">IBT 16125</strain>
    </source>
</reference>
<keyword evidence="1" id="KW-0812">Transmembrane</keyword>
<dbReference type="AlphaFoldDB" id="A0AAD6BZT5"/>
<accession>A0AAD6BZT5</accession>
<feature type="transmembrane region" description="Helical" evidence="1">
    <location>
        <begin position="85"/>
        <end position="103"/>
    </location>
</feature>
<evidence type="ECO:0000256" key="1">
    <source>
        <dbReference type="SAM" id="Phobius"/>
    </source>
</evidence>
<keyword evidence="3" id="KW-1185">Reference proteome</keyword>
<name>A0AAD6BZT5_9EURO</name>
<gene>
    <name evidence="2" type="ORF">N7458_009739</name>
</gene>
<dbReference type="Proteomes" id="UP001213681">
    <property type="component" value="Unassembled WGS sequence"/>
</dbReference>
<reference evidence="2" key="2">
    <citation type="journal article" date="2023" name="IMA Fungus">
        <title>Comparative genomic study of the Penicillium genus elucidates a diverse pangenome and 15 lateral gene transfer events.</title>
        <authorList>
            <person name="Petersen C."/>
            <person name="Sorensen T."/>
            <person name="Nielsen M.R."/>
            <person name="Sondergaard T.E."/>
            <person name="Sorensen J.L."/>
            <person name="Fitzpatrick D.A."/>
            <person name="Frisvad J.C."/>
            <person name="Nielsen K.L."/>
        </authorList>
    </citation>
    <scope>NUCLEOTIDE SEQUENCE</scope>
    <source>
        <strain evidence="2">IBT 16125</strain>
    </source>
</reference>
<keyword evidence="1" id="KW-1133">Transmembrane helix</keyword>
<evidence type="ECO:0000313" key="2">
    <source>
        <dbReference type="EMBL" id="KAJ5438741.1"/>
    </source>
</evidence>
<evidence type="ECO:0000313" key="3">
    <source>
        <dbReference type="Proteomes" id="UP001213681"/>
    </source>
</evidence>
<dbReference type="EMBL" id="JAPVEA010000008">
    <property type="protein sequence ID" value="KAJ5438741.1"/>
    <property type="molecule type" value="Genomic_DNA"/>
</dbReference>
<keyword evidence="1" id="KW-0472">Membrane</keyword>
<organism evidence="2 3">
    <name type="scientific">Penicillium daleae</name>
    <dbReference type="NCBI Taxonomy" id="63821"/>
    <lineage>
        <taxon>Eukaryota</taxon>
        <taxon>Fungi</taxon>
        <taxon>Dikarya</taxon>
        <taxon>Ascomycota</taxon>
        <taxon>Pezizomycotina</taxon>
        <taxon>Eurotiomycetes</taxon>
        <taxon>Eurotiomycetidae</taxon>
        <taxon>Eurotiales</taxon>
        <taxon>Aspergillaceae</taxon>
        <taxon>Penicillium</taxon>
    </lineage>
</organism>
<proteinExistence type="predicted"/>
<dbReference type="RefSeq" id="XP_056761970.1">
    <property type="nucleotide sequence ID" value="XM_056913121.1"/>
</dbReference>
<comment type="caution">
    <text evidence="2">The sequence shown here is derived from an EMBL/GenBank/DDBJ whole genome shotgun (WGS) entry which is preliminary data.</text>
</comment>